<evidence type="ECO:0000313" key="11">
    <source>
        <dbReference type="Proteomes" id="UP000636755"/>
    </source>
</evidence>
<name>A0ABR7HKW9_9FIRM</name>
<dbReference type="Gene3D" id="2.60.40.10">
    <property type="entry name" value="Immunoglobulins"/>
    <property type="match status" value="1"/>
</dbReference>
<feature type="active site" description="Nucleophile" evidence="6">
    <location>
        <position position="272"/>
    </location>
</feature>
<dbReference type="RefSeq" id="WP_186935291.1">
    <property type="nucleotide sequence ID" value="NZ_JACOPS010000002.1"/>
</dbReference>
<gene>
    <name evidence="10" type="ORF">H8R91_06260</name>
</gene>
<dbReference type="InterPro" id="IPR038063">
    <property type="entry name" value="Transpep_catalytic_dom"/>
</dbReference>
<feature type="chain" id="PRO_5047327083" evidence="8">
    <location>
        <begin position="28"/>
        <end position="408"/>
    </location>
</feature>
<evidence type="ECO:0000256" key="3">
    <source>
        <dbReference type="ARBA" id="ARBA00022960"/>
    </source>
</evidence>
<reference evidence="10 11" key="1">
    <citation type="submission" date="2020-08" db="EMBL/GenBank/DDBJ databases">
        <title>Genome public.</title>
        <authorList>
            <person name="Liu C."/>
            <person name="Sun Q."/>
        </authorList>
    </citation>
    <scope>NUCLEOTIDE SEQUENCE [LARGE SCALE GENOMIC DNA]</scope>
    <source>
        <strain evidence="10 11">NSJ-71</strain>
    </source>
</reference>
<dbReference type="InterPro" id="IPR008964">
    <property type="entry name" value="Invasin/intimin_cell_adhesion"/>
</dbReference>
<feature type="region of interest" description="Disordered" evidence="7">
    <location>
        <begin position="35"/>
        <end position="55"/>
    </location>
</feature>
<feature type="signal peptide" evidence="8">
    <location>
        <begin position="1"/>
        <end position="27"/>
    </location>
</feature>
<proteinExistence type="predicted"/>
<dbReference type="InterPro" id="IPR013783">
    <property type="entry name" value="Ig-like_fold"/>
</dbReference>
<evidence type="ECO:0000256" key="4">
    <source>
        <dbReference type="ARBA" id="ARBA00022984"/>
    </source>
</evidence>
<comment type="caution">
    <text evidence="10">The sequence shown here is derived from an EMBL/GenBank/DDBJ whole genome shotgun (WGS) entry which is preliminary data.</text>
</comment>
<dbReference type="Pfam" id="PF03734">
    <property type="entry name" value="YkuD"/>
    <property type="match status" value="1"/>
</dbReference>
<dbReference type="SUPFAM" id="SSF49373">
    <property type="entry name" value="Invasin/intimin cell-adhesion fragments"/>
    <property type="match status" value="1"/>
</dbReference>
<evidence type="ECO:0000256" key="5">
    <source>
        <dbReference type="ARBA" id="ARBA00023316"/>
    </source>
</evidence>
<evidence type="ECO:0000256" key="7">
    <source>
        <dbReference type="SAM" id="MobiDB-lite"/>
    </source>
</evidence>
<evidence type="ECO:0000256" key="1">
    <source>
        <dbReference type="ARBA" id="ARBA00004752"/>
    </source>
</evidence>
<dbReference type="InterPro" id="IPR003343">
    <property type="entry name" value="Big_2"/>
</dbReference>
<keyword evidence="2" id="KW-0808">Transferase</keyword>
<dbReference type="Gene3D" id="2.60.40.1080">
    <property type="match status" value="1"/>
</dbReference>
<dbReference type="CDD" id="cd16913">
    <property type="entry name" value="YkuD_like"/>
    <property type="match status" value="1"/>
</dbReference>
<keyword evidence="3 6" id="KW-0133">Cell shape</keyword>
<sequence>MNFKSINRKSFILTLAAVLGVSVIVTAVAGRTSDNSVPADNKNINTTQPSLANSKQPTVIVTGETADISIGCNEIKIITPSEATAEELVKSKWSSSDNNIVTVDDGGRIDGLSEGTATITAQIGNTRHTYNITVAAQSQSIYDGYSTCYLANTDVLNENLNNIYEKNPYFIKVNRSQNCVTVYTYDKNGEYTVPVRAMICSTGINKATVLGDDFYIYYKQEWNPLFNDVYGHYVSGFYGDYLFHSVPYEDASADTLETEEFNKLGDEGSLGCVRMETADVKWIYDNCPENTPVTVYDDNNPGPLGKPEAIKITDHTCGWDPTDDDPQNPYAAKTPEIHGASDLTITKGETADLLEGVTAVDTCSNDITDKISVTGNVLTDKVGTYKLTYSVKDTMHRTKRIDVTVKVV</sequence>
<evidence type="ECO:0000259" key="9">
    <source>
        <dbReference type="PROSITE" id="PS52029"/>
    </source>
</evidence>
<dbReference type="Proteomes" id="UP000636755">
    <property type="component" value="Unassembled WGS sequence"/>
</dbReference>
<evidence type="ECO:0000256" key="2">
    <source>
        <dbReference type="ARBA" id="ARBA00022679"/>
    </source>
</evidence>
<dbReference type="Pfam" id="PF02368">
    <property type="entry name" value="Big_2"/>
    <property type="match status" value="1"/>
</dbReference>
<dbReference type="SUPFAM" id="SSF141523">
    <property type="entry name" value="L,D-transpeptidase catalytic domain-like"/>
    <property type="match status" value="1"/>
</dbReference>
<keyword evidence="11" id="KW-1185">Reference proteome</keyword>
<evidence type="ECO:0000313" key="10">
    <source>
        <dbReference type="EMBL" id="MBC5728124.1"/>
    </source>
</evidence>
<feature type="active site" description="Proton donor/acceptor" evidence="6">
    <location>
        <position position="244"/>
    </location>
</feature>
<evidence type="ECO:0000256" key="6">
    <source>
        <dbReference type="PROSITE-ProRule" id="PRU01373"/>
    </source>
</evidence>
<dbReference type="PANTHER" id="PTHR30582">
    <property type="entry name" value="L,D-TRANSPEPTIDASE"/>
    <property type="match status" value="1"/>
</dbReference>
<dbReference type="InterPro" id="IPR050979">
    <property type="entry name" value="LD-transpeptidase"/>
</dbReference>
<dbReference type="InterPro" id="IPR032179">
    <property type="entry name" value="Cry22Aa_Ig-like"/>
</dbReference>
<keyword evidence="5 6" id="KW-0961">Cell wall biogenesis/degradation</keyword>
<dbReference type="InterPro" id="IPR005490">
    <property type="entry name" value="LD_TPept_cat_dom"/>
</dbReference>
<dbReference type="Pfam" id="PF16403">
    <property type="entry name" value="Bact_surface_Ig-like"/>
    <property type="match status" value="1"/>
</dbReference>
<keyword evidence="4 6" id="KW-0573">Peptidoglycan synthesis</keyword>
<evidence type="ECO:0000256" key="8">
    <source>
        <dbReference type="SAM" id="SignalP"/>
    </source>
</evidence>
<feature type="domain" description="L,D-TPase catalytic" evidence="9">
    <location>
        <begin position="169"/>
        <end position="296"/>
    </location>
</feature>
<comment type="pathway">
    <text evidence="1 6">Cell wall biogenesis; peptidoglycan biosynthesis.</text>
</comment>
<protein>
    <submittedName>
        <fullName evidence="10">DUF5011 domain-containing protein</fullName>
    </submittedName>
</protein>
<accession>A0ABR7HKW9</accession>
<dbReference type="EMBL" id="JACOPS010000002">
    <property type="protein sequence ID" value="MBC5728124.1"/>
    <property type="molecule type" value="Genomic_DNA"/>
</dbReference>
<organism evidence="10 11">
    <name type="scientific">Ruminococcus intestinalis</name>
    <dbReference type="NCBI Taxonomy" id="2763066"/>
    <lineage>
        <taxon>Bacteria</taxon>
        <taxon>Bacillati</taxon>
        <taxon>Bacillota</taxon>
        <taxon>Clostridia</taxon>
        <taxon>Eubacteriales</taxon>
        <taxon>Oscillospiraceae</taxon>
        <taxon>Ruminococcus</taxon>
    </lineage>
</organism>
<dbReference type="PANTHER" id="PTHR30582:SF2">
    <property type="entry name" value="L,D-TRANSPEPTIDASE YCIB-RELATED"/>
    <property type="match status" value="1"/>
</dbReference>
<keyword evidence="8" id="KW-0732">Signal</keyword>
<dbReference type="PROSITE" id="PS52029">
    <property type="entry name" value="LD_TPASE"/>
    <property type="match status" value="1"/>
</dbReference>
<dbReference type="Gene3D" id="2.40.440.10">
    <property type="entry name" value="L,D-transpeptidase catalytic domain-like"/>
    <property type="match status" value="1"/>
</dbReference>